<gene>
    <name evidence="2" type="ORF">NPIL_560451</name>
</gene>
<protein>
    <submittedName>
        <fullName evidence="2">Uncharacterized protein</fullName>
    </submittedName>
</protein>
<comment type="caution">
    <text evidence="2">The sequence shown here is derived from an EMBL/GenBank/DDBJ whole genome shotgun (WGS) entry which is preliminary data.</text>
</comment>
<keyword evidence="3" id="KW-1185">Reference proteome</keyword>
<reference evidence="2" key="1">
    <citation type="submission" date="2020-08" db="EMBL/GenBank/DDBJ databases">
        <title>Multicomponent nature underlies the extraordinary mechanical properties of spider dragline silk.</title>
        <authorList>
            <person name="Kono N."/>
            <person name="Nakamura H."/>
            <person name="Mori M."/>
            <person name="Yoshida Y."/>
            <person name="Ohtoshi R."/>
            <person name="Malay A.D."/>
            <person name="Moran D.A.P."/>
            <person name="Tomita M."/>
            <person name="Numata K."/>
            <person name="Arakawa K."/>
        </authorList>
    </citation>
    <scope>NUCLEOTIDE SEQUENCE</scope>
</reference>
<evidence type="ECO:0000313" key="3">
    <source>
        <dbReference type="Proteomes" id="UP000887013"/>
    </source>
</evidence>
<proteinExistence type="predicted"/>
<feature type="region of interest" description="Disordered" evidence="1">
    <location>
        <begin position="75"/>
        <end position="210"/>
    </location>
</feature>
<dbReference type="AlphaFoldDB" id="A0A8X6NWU7"/>
<evidence type="ECO:0000256" key="1">
    <source>
        <dbReference type="SAM" id="MobiDB-lite"/>
    </source>
</evidence>
<dbReference type="SUPFAM" id="SSF52283">
    <property type="entry name" value="Formate/glycerate dehydrogenase catalytic domain-like"/>
    <property type="match status" value="1"/>
</dbReference>
<organism evidence="2 3">
    <name type="scientific">Nephila pilipes</name>
    <name type="common">Giant wood spider</name>
    <name type="synonym">Nephila maculata</name>
    <dbReference type="NCBI Taxonomy" id="299642"/>
    <lineage>
        <taxon>Eukaryota</taxon>
        <taxon>Metazoa</taxon>
        <taxon>Ecdysozoa</taxon>
        <taxon>Arthropoda</taxon>
        <taxon>Chelicerata</taxon>
        <taxon>Arachnida</taxon>
        <taxon>Araneae</taxon>
        <taxon>Araneomorphae</taxon>
        <taxon>Entelegynae</taxon>
        <taxon>Araneoidea</taxon>
        <taxon>Nephilidae</taxon>
        <taxon>Nephila</taxon>
    </lineage>
</organism>
<feature type="compositionally biased region" description="Basic and acidic residues" evidence="1">
    <location>
        <begin position="110"/>
        <end position="126"/>
    </location>
</feature>
<accession>A0A8X6NWU7</accession>
<sequence>MPRKKVFLTRSDFPEIGIKKLQEKYETYFSPESPICTEEYLLQHIGGADALFCVPPIKIDKKVLDTADQVRIYHPRERDEGVVETNGLGGEESRAEQVETEGSKGLASEETSKEKQWRGKRMRSEGSTESSNKRKRQLQRKRWPPVRRNWGKRNAPSLVENKVKRRPHENIEKEANSGITFIRSRNKKNDQERSSGRKSSPVRKVQFLSI</sequence>
<dbReference type="Proteomes" id="UP000887013">
    <property type="component" value="Unassembled WGS sequence"/>
</dbReference>
<dbReference type="EMBL" id="BMAW01109697">
    <property type="protein sequence ID" value="GFT39601.1"/>
    <property type="molecule type" value="Genomic_DNA"/>
</dbReference>
<dbReference type="Gene3D" id="3.40.50.720">
    <property type="entry name" value="NAD(P)-binding Rossmann-like Domain"/>
    <property type="match status" value="1"/>
</dbReference>
<feature type="compositionally biased region" description="Basic residues" evidence="1">
    <location>
        <begin position="133"/>
        <end position="151"/>
    </location>
</feature>
<name>A0A8X6NWU7_NEPPI</name>
<evidence type="ECO:0000313" key="2">
    <source>
        <dbReference type="EMBL" id="GFT39601.1"/>
    </source>
</evidence>